<sequence>MAGNLTWAQVAAKPGHIASRHPAERPGPSRDPTKQVIAGPKRLAAKHPAEVSGPSRDPEKQLMGLPRELRDEIWRYVYVKAGHVKLRCIWQANRNRLPQTVPTKPEGIISMLCANKQTMKEGLHILYGENHFEFYHDRVFGINTLNYDTQHPYVNGIGLKNAATIKTATYEIPGSIMEGYQDGITFGPSLQFLSRLVGLKKLTIKVETFVSLWDIGNVQVVKVKKKQSTRAILTTAARVTKYHPNLRKAVWRYWSGGDTKTGGLLTIFYIDLFQEGCAPALRSATTKDADGKDVQSRDEVAKFKLPDKIDPSPFLADSNSTNTKSSETDPRAVTTWPGLMIYDPLLELSYNDQVDLVRHRKGTFLKGEFIAGDMVNGIFVKGHWFGSNFVEGDWTPPRYVNGKVVLPRFTPGKWIGNKLVQGKMIDGMFVQGRWEMEQFTQGKWDGERFIEGKWEGAFRFLKGKWTKGHFTEERDRYIVIGRGHGGYVQGKERNGRFGKSRGGNNRA</sequence>
<dbReference type="PANTHER" id="PTHR42085">
    <property type="entry name" value="F-BOX DOMAIN-CONTAINING PROTEIN"/>
    <property type="match status" value="1"/>
</dbReference>
<evidence type="ECO:0000313" key="2">
    <source>
        <dbReference type="EMBL" id="KAJ9609106.1"/>
    </source>
</evidence>
<accession>A0AA38X919</accession>
<keyword evidence="3" id="KW-1185">Reference proteome</keyword>
<evidence type="ECO:0000256" key="1">
    <source>
        <dbReference type="SAM" id="MobiDB-lite"/>
    </source>
</evidence>
<comment type="caution">
    <text evidence="2">The sequence shown here is derived from an EMBL/GenBank/DDBJ whole genome shotgun (WGS) entry which is preliminary data.</text>
</comment>
<organism evidence="2 3">
    <name type="scientific">Cladophialophora chaetospira</name>
    <dbReference type="NCBI Taxonomy" id="386627"/>
    <lineage>
        <taxon>Eukaryota</taxon>
        <taxon>Fungi</taxon>
        <taxon>Dikarya</taxon>
        <taxon>Ascomycota</taxon>
        <taxon>Pezizomycotina</taxon>
        <taxon>Eurotiomycetes</taxon>
        <taxon>Chaetothyriomycetidae</taxon>
        <taxon>Chaetothyriales</taxon>
        <taxon>Herpotrichiellaceae</taxon>
        <taxon>Cladophialophora</taxon>
    </lineage>
</organism>
<dbReference type="AlphaFoldDB" id="A0AA38X919"/>
<dbReference type="InterPro" id="IPR038883">
    <property type="entry name" value="AN11006-like"/>
</dbReference>
<dbReference type="PANTHER" id="PTHR42085:SF1">
    <property type="entry name" value="F-BOX DOMAIN-CONTAINING PROTEIN"/>
    <property type="match status" value="1"/>
</dbReference>
<evidence type="ECO:0000313" key="3">
    <source>
        <dbReference type="Proteomes" id="UP001172673"/>
    </source>
</evidence>
<feature type="region of interest" description="Disordered" evidence="1">
    <location>
        <begin position="307"/>
        <end position="330"/>
    </location>
</feature>
<reference evidence="2" key="1">
    <citation type="submission" date="2022-10" db="EMBL/GenBank/DDBJ databases">
        <title>Culturing micro-colonial fungi from biological soil crusts in the Mojave desert and describing Neophaeococcomyces mojavensis, and introducing the new genera and species Taxawa tesnikishii.</title>
        <authorList>
            <person name="Kurbessoian T."/>
            <person name="Stajich J.E."/>
        </authorList>
    </citation>
    <scope>NUCLEOTIDE SEQUENCE</scope>
    <source>
        <strain evidence="2">TK_41</strain>
    </source>
</reference>
<feature type="compositionally biased region" description="Basic and acidic residues" evidence="1">
    <location>
        <begin position="21"/>
        <end position="33"/>
    </location>
</feature>
<dbReference type="Proteomes" id="UP001172673">
    <property type="component" value="Unassembled WGS sequence"/>
</dbReference>
<proteinExistence type="predicted"/>
<name>A0AA38X919_9EURO</name>
<dbReference type="EMBL" id="JAPDRK010000009">
    <property type="protein sequence ID" value="KAJ9609106.1"/>
    <property type="molecule type" value="Genomic_DNA"/>
</dbReference>
<protein>
    <submittedName>
        <fullName evidence="2">Uncharacterized protein</fullName>
    </submittedName>
</protein>
<gene>
    <name evidence="2" type="ORF">H2200_006877</name>
</gene>
<feature type="region of interest" description="Disordered" evidence="1">
    <location>
        <begin position="1"/>
        <end position="62"/>
    </location>
</feature>